<dbReference type="PANTHER" id="PTHR46058:SF11">
    <property type="entry name" value="BRX DOMAIN-CONTAINING PROTEIN"/>
    <property type="match status" value="1"/>
</dbReference>
<evidence type="ECO:0000313" key="7">
    <source>
        <dbReference type="EMBL" id="EEE61615.1"/>
    </source>
</evidence>
<evidence type="ECO:0000256" key="4">
    <source>
        <dbReference type="SAM" id="MobiDB-lite"/>
    </source>
</evidence>
<keyword evidence="5" id="KW-0472">Membrane</keyword>
<evidence type="ECO:0000256" key="5">
    <source>
        <dbReference type="SAM" id="Phobius"/>
    </source>
</evidence>
<keyword evidence="5" id="KW-0812">Transmembrane</keyword>
<feature type="transmembrane region" description="Helical" evidence="5">
    <location>
        <begin position="471"/>
        <end position="493"/>
    </location>
</feature>
<dbReference type="Proteomes" id="UP000007752">
    <property type="component" value="Chromosome 4"/>
</dbReference>
<evidence type="ECO:0000259" key="6">
    <source>
        <dbReference type="PROSITE" id="PS51514"/>
    </source>
</evidence>
<evidence type="ECO:0000256" key="2">
    <source>
        <dbReference type="ARBA" id="ARBA00009057"/>
    </source>
</evidence>
<feature type="domain" description="BRX" evidence="6">
    <location>
        <begin position="130"/>
        <end position="185"/>
    </location>
</feature>
<evidence type="ECO:0000256" key="1">
    <source>
        <dbReference type="ARBA" id="ARBA00004123"/>
    </source>
</evidence>
<comment type="subcellular location">
    <subcellularLocation>
        <location evidence="1">Nucleus</location>
    </subcellularLocation>
</comment>
<dbReference type="PROSITE" id="PS51514">
    <property type="entry name" value="BRX"/>
    <property type="match status" value="2"/>
</dbReference>
<proteinExistence type="inferred from homology"/>
<dbReference type="InterPro" id="IPR013591">
    <property type="entry name" value="Brevis_radix_dom"/>
</dbReference>
<reference evidence="7" key="1">
    <citation type="journal article" date="2005" name="PLoS Biol.">
        <title>The genomes of Oryza sativa: a history of duplications.</title>
        <authorList>
            <person name="Yu J."/>
            <person name="Wang J."/>
            <person name="Lin W."/>
            <person name="Li S."/>
            <person name="Li H."/>
            <person name="Zhou J."/>
            <person name="Ni P."/>
            <person name="Dong W."/>
            <person name="Hu S."/>
            <person name="Zeng C."/>
            <person name="Zhang J."/>
            <person name="Zhang Y."/>
            <person name="Li R."/>
            <person name="Xu Z."/>
            <person name="Li S."/>
            <person name="Li X."/>
            <person name="Zheng H."/>
            <person name="Cong L."/>
            <person name="Lin L."/>
            <person name="Yin J."/>
            <person name="Geng J."/>
            <person name="Li G."/>
            <person name="Shi J."/>
            <person name="Liu J."/>
            <person name="Lv H."/>
            <person name="Li J."/>
            <person name="Wang J."/>
            <person name="Deng Y."/>
            <person name="Ran L."/>
            <person name="Shi X."/>
            <person name="Wang X."/>
            <person name="Wu Q."/>
            <person name="Li C."/>
            <person name="Ren X."/>
            <person name="Wang J."/>
            <person name="Wang X."/>
            <person name="Li D."/>
            <person name="Liu D."/>
            <person name="Zhang X."/>
            <person name="Ji Z."/>
            <person name="Zhao W."/>
            <person name="Sun Y."/>
            <person name="Zhang Z."/>
            <person name="Bao J."/>
            <person name="Han Y."/>
            <person name="Dong L."/>
            <person name="Ji J."/>
            <person name="Chen P."/>
            <person name="Wu S."/>
            <person name="Liu J."/>
            <person name="Xiao Y."/>
            <person name="Bu D."/>
            <person name="Tan J."/>
            <person name="Yang L."/>
            <person name="Ye C."/>
            <person name="Zhang J."/>
            <person name="Xu J."/>
            <person name="Zhou Y."/>
            <person name="Yu Y."/>
            <person name="Zhang B."/>
            <person name="Zhuang S."/>
            <person name="Wei H."/>
            <person name="Liu B."/>
            <person name="Lei M."/>
            <person name="Yu H."/>
            <person name="Li Y."/>
            <person name="Xu H."/>
            <person name="Wei S."/>
            <person name="He X."/>
            <person name="Fang L."/>
            <person name="Zhang Z."/>
            <person name="Zhang Y."/>
            <person name="Huang X."/>
            <person name="Su Z."/>
            <person name="Tong W."/>
            <person name="Li J."/>
            <person name="Tong Z."/>
            <person name="Li S."/>
            <person name="Ye J."/>
            <person name="Wang L."/>
            <person name="Fang L."/>
            <person name="Lei T."/>
            <person name="Chen C."/>
            <person name="Chen H."/>
            <person name="Xu Z."/>
            <person name="Li H."/>
            <person name="Huang H."/>
            <person name="Zhang F."/>
            <person name="Xu H."/>
            <person name="Li N."/>
            <person name="Zhao C."/>
            <person name="Li S."/>
            <person name="Dong L."/>
            <person name="Huang Y."/>
            <person name="Li L."/>
            <person name="Xi Y."/>
            <person name="Qi Q."/>
            <person name="Li W."/>
            <person name="Zhang B."/>
            <person name="Hu W."/>
            <person name="Zhang Y."/>
            <person name="Tian X."/>
            <person name="Jiao Y."/>
            <person name="Liang X."/>
            <person name="Jin J."/>
            <person name="Gao L."/>
            <person name="Zheng W."/>
            <person name="Hao B."/>
            <person name="Liu S."/>
            <person name="Wang W."/>
            <person name="Yuan L."/>
            <person name="Cao M."/>
            <person name="McDermott J."/>
            <person name="Samudrala R."/>
            <person name="Wang J."/>
            <person name="Wong G.K."/>
            <person name="Yang H."/>
        </authorList>
    </citation>
    <scope>NUCLEOTIDE SEQUENCE [LARGE SCALE GENOMIC DNA]</scope>
</reference>
<feature type="region of interest" description="Disordered" evidence="4">
    <location>
        <begin position="213"/>
        <end position="233"/>
    </location>
</feature>
<feature type="region of interest" description="Disordered" evidence="4">
    <location>
        <begin position="296"/>
        <end position="320"/>
    </location>
</feature>
<reference evidence="7" key="2">
    <citation type="submission" date="2008-12" db="EMBL/GenBank/DDBJ databases">
        <title>Improved gene annotation of the rice (Oryza sativa) genomes.</title>
        <authorList>
            <person name="Wang J."/>
            <person name="Li R."/>
            <person name="Fan W."/>
            <person name="Huang Q."/>
            <person name="Zhang J."/>
            <person name="Zhou Y."/>
            <person name="Hu Y."/>
            <person name="Zi S."/>
            <person name="Li J."/>
            <person name="Ni P."/>
            <person name="Zheng H."/>
            <person name="Zhang Y."/>
            <person name="Zhao M."/>
            <person name="Hao Q."/>
            <person name="McDermott J."/>
            <person name="Samudrala R."/>
            <person name="Kristiansen K."/>
            <person name="Wong G.K.-S."/>
        </authorList>
    </citation>
    <scope>NUCLEOTIDE SEQUENCE</scope>
</reference>
<dbReference type="AlphaFoldDB" id="B9FCB0"/>
<accession>B9FCB0</accession>
<organism evidence="7">
    <name type="scientific">Oryza sativa subsp. japonica</name>
    <name type="common">Rice</name>
    <dbReference type="NCBI Taxonomy" id="39947"/>
    <lineage>
        <taxon>Eukaryota</taxon>
        <taxon>Viridiplantae</taxon>
        <taxon>Streptophyta</taxon>
        <taxon>Embryophyta</taxon>
        <taxon>Tracheophyta</taxon>
        <taxon>Spermatophyta</taxon>
        <taxon>Magnoliopsida</taxon>
        <taxon>Liliopsida</taxon>
        <taxon>Poales</taxon>
        <taxon>Poaceae</taxon>
        <taxon>BOP clade</taxon>
        <taxon>Oryzoideae</taxon>
        <taxon>Oryzeae</taxon>
        <taxon>Oryzinae</taxon>
        <taxon>Oryza</taxon>
        <taxon>Oryza sativa</taxon>
    </lineage>
</organism>
<name>B9FCB0_ORYSJ</name>
<dbReference type="PANTHER" id="PTHR46058">
    <property type="entry name" value="PROTEIN BREVIS RADIX-LIKE 1"/>
    <property type="match status" value="1"/>
</dbReference>
<keyword evidence="5" id="KW-1133">Transmembrane helix</keyword>
<dbReference type="InterPro" id="IPR044532">
    <property type="entry name" value="BRX-like"/>
</dbReference>
<dbReference type="Pfam" id="PF08381">
    <property type="entry name" value="BRX"/>
    <property type="match status" value="2"/>
</dbReference>
<sequence length="528" mass="57889">MQCVVSSSRTWCSSSPAPTSIRHYKAATAGSPSFRSRSYRRPYPGFIDDSAFMTTTRPGGEAYMYTRAAPPPPVRAASTSMATWDMTRSKSNRGWQQDAGRSPGGTTWIQSIEEEAGADDVTVVEDAVPREWTAQVEPGVQITFVTLPGGGNDLKRIRFSREIFNKWEAQRWWGENYDRIVELYNVQTFSGRQQGVSTPTSSVDDSILRESSFCSRGGSTRESPVVTPATSSSLAKEPIARSMSCKAMADSASNYAAAAASTRAACYPSVAVPDPSDHVWAHHFNMLNSAAAGPSAAGGGVPSLYDPSRGTTSSRDEASVSISNASDMEATEWIEQDEPGVCLTIRELGDGTRELRRIRFSRERFGEDRAKVEYTEYFSGQTSYAVAEAPKEALPLNCRPDFGVAWSTTLKFKVNESYSCRYTLGSSKADIYSDRLFNCTSEEPSTIEMLKRIFVLLSKSYMLEDFNSIGMLGYVMAGVVAGILSALLITILLRSLRGLVLAVVGSSYSKMIGLKELLLDYEIMERFL</sequence>
<comment type="similarity">
    <text evidence="2">Belongs to the BRX family.</text>
</comment>
<gene>
    <name evidence="7" type="ORF">OsJ_16034</name>
</gene>
<evidence type="ECO:0000256" key="3">
    <source>
        <dbReference type="ARBA" id="ARBA00023242"/>
    </source>
</evidence>
<feature type="domain" description="BRX" evidence="6">
    <location>
        <begin position="331"/>
        <end position="386"/>
    </location>
</feature>
<dbReference type="EMBL" id="CM000141">
    <property type="protein sequence ID" value="EEE61615.1"/>
    <property type="molecule type" value="Genomic_DNA"/>
</dbReference>
<dbReference type="GO" id="GO:0005634">
    <property type="term" value="C:nucleus"/>
    <property type="evidence" value="ECO:0007669"/>
    <property type="project" value="UniProtKB-SubCell"/>
</dbReference>
<keyword evidence="3" id="KW-0539">Nucleus</keyword>
<protein>
    <recommendedName>
        <fullName evidence="6">BRX domain-containing protein</fullName>
    </recommendedName>
</protein>